<comment type="caution">
    <text evidence="6">The sequence shown here is derived from an EMBL/GenBank/DDBJ whole genome shotgun (WGS) entry which is preliminary data.</text>
</comment>
<feature type="transmembrane region" description="Helical" evidence="5">
    <location>
        <begin position="138"/>
        <end position="156"/>
    </location>
</feature>
<dbReference type="InterPro" id="IPR002809">
    <property type="entry name" value="EMC3/TMCO1"/>
</dbReference>
<dbReference type="GO" id="GO:0016020">
    <property type="term" value="C:membrane"/>
    <property type="evidence" value="ECO:0007669"/>
    <property type="project" value="UniProtKB-SubCell"/>
</dbReference>
<keyword evidence="4 5" id="KW-0472">Membrane</keyword>
<dbReference type="InterPro" id="IPR038978">
    <property type="entry name" value="MJ0935"/>
</dbReference>
<dbReference type="EMBL" id="MZGS01000014">
    <property type="protein sequence ID" value="PWB88186.1"/>
    <property type="molecule type" value="Genomic_DNA"/>
</dbReference>
<evidence type="ECO:0008006" key="8">
    <source>
        <dbReference type="Google" id="ProtNLM"/>
    </source>
</evidence>
<dbReference type="SMART" id="SM01415">
    <property type="entry name" value="DUF106"/>
    <property type="match status" value="1"/>
</dbReference>
<evidence type="ECO:0000313" key="7">
    <source>
        <dbReference type="Proteomes" id="UP000251717"/>
    </source>
</evidence>
<reference evidence="6 7" key="1">
    <citation type="submission" date="2017-03" db="EMBL/GenBank/DDBJ databases">
        <title>Genome sequence of Methanobrevibacter thaueri.</title>
        <authorList>
            <person name="Poehlein A."/>
            <person name="Seedorf H."/>
            <person name="Daniel R."/>
        </authorList>
    </citation>
    <scope>NUCLEOTIDE SEQUENCE [LARGE SCALE GENOMIC DNA]</scope>
    <source>
        <strain evidence="6 7">DSM 11995</strain>
    </source>
</reference>
<keyword evidence="7" id="KW-1185">Reference proteome</keyword>
<accession>A0A315XP81</accession>
<dbReference type="Proteomes" id="UP000251717">
    <property type="component" value="Unassembled WGS sequence"/>
</dbReference>
<protein>
    <recommendedName>
        <fullName evidence="8">DUF106 domain-containing protein</fullName>
    </recommendedName>
</protein>
<comment type="subcellular location">
    <subcellularLocation>
        <location evidence="1">Membrane</location>
        <topology evidence="1">Multi-pass membrane protein</topology>
    </subcellularLocation>
</comment>
<sequence length="192" mass="21742">MVDIMGMVYGALNTVFNPILAMDPNPANPALTVLIIAFIVSLITTIANKYLVDQEEMNEIQARSKKLTSELREAQKKGDGKKIAELQAKQTEMMKDQSAMMSNQFKPMIVTFVPIILIFFWMRTSAISGLVVHLPVTVYWITLTPVWHFIGSIFYGGKATIPYGIGWLLWYMICTFGMSQILRKYLGFKQGF</sequence>
<feature type="transmembrane region" description="Helical" evidence="5">
    <location>
        <begin position="30"/>
        <end position="51"/>
    </location>
</feature>
<evidence type="ECO:0000313" key="6">
    <source>
        <dbReference type="EMBL" id="PWB88186.1"/>
    </source>
</evidence>
<keyword evidence="3 5" id="KW-1133">Transmembrane helix</keyword>
<evidence type="ECO:0000256" key="3">
    <source>
        <dbReference type="ARBA" id="ARBA00022989"/>
    </source>
</evidence>
<evidence type="ECO:0000256" key="4">
    <source>
        <dbReference type="ARBA" id="ARBA00023136"/>
    </source>
</evidence>
<evidence type="ECO:0000256" key="1">
    <source>
        <dbReference type="ARBA" id="ARBA00004141"/>
    </source>
</evidence>
<dbReference type="PANTHER" id="PTHR42198">
    <property type="entry name" value="INTEGRAL MEMBRANE PROTEIN"/>
    <property type="match status" value="1"/>
</dbReference>
<dbReference type="RefSeq" id="WP_116591315.1">
    <property type="nucleotide sequence ID" value="NZ_MZGS01000014.1"/>
</dbReference>
<organism evidence="6 7">
    <name type="scientific">Methanobrevibacter thaueri</name>
    <dbReference type="NCBI Taxonomy" id="190975"/>
    <lineage>
        <taxon>Archaea</taxon>
        <taxon>Methanobacteriati</taxon>
        <taxon>Methanobacteriota</taxon>
        <taxon>Methanomada group</taxon>
        <taxon>Methanobacteria</taxon>
        <taxon>Methanobacteriales</taxon>
        <taxon>Methanobacteriaceae</taxon>
        <taxon>Methanobrevibacter</taxon>
    </lineage>
</organism>
<dbReference type="Pfam" id="PF01956">
    <property type="entry name" value="EMC3_TMCO1"/>
    <property type="match status" value="1"/>
</dbReference>
<name>A0A315XP81_9EURY</name>
<dbReference type="OrthoDB" id="84619at2157"/>
<dbReference type="PANTHER" id="PTHR42198:SF1">
    <property type="entry name" value="INTEGRAL MEMBRANE PROTEIN"/>
    <property type="match status" value="1"/>
</dbReference>
<dbReference type="AlphaFoldDB" id="A0A315XP81"/>
<evidence type="ECO:0000256" key="5">
    <source>
        <dbReference type="SAM" id="Phobius"/>
    </source>
</evidence>
<feature type="transmembrane region" description="Helical" evidence="5">
    <location>
        <begin position="109"/>
        <end position="132"/>
    </location>
</feature>
<gene>
    <name evidence="6" type="ORF">MBBTH_03310</name>
</gene>
<feature type="transmembrane region" description="Helical" evidence="5">
    <location>
        <begin position="163"/>
        <end position="182"/>
    </location>
</feature>
<keyword evidence="2 5" id="KW-0812">Transmembrane</keyword>
<evidence type="ECO:0000256" key="2">
    <source>
        <dbReference type="ARBA" id="ARBA00022692"/>
    </source>
</evidence>
<proteinExistence type="predicted"/>